<dbReference type="OrthoDB" id="9762324at2"/>
<dbReference type="Gene3D" id="3.40.720.10">
    <property type="entry name" value="Alkaline Phosphatase, subunit A"/>
    <property type="match status" value="1"/>
</dbReference>
<dbReference type="PANTHER" id="PTHR42693">
    <property type="entry name" value="ARYLSULFATASE FAMILY MEMBER"/>
    <property type="match status" value="1"/>
</dbReference>
<gene>
    <name evidence="5" type="ORF">SAMN05216362_12311</name>
</gene>
<evidence type="ECO:0000256" key="1">
    <source>
        <dbReference type="ARBA" id="ARBA00008779"/>
    </source>
</evidence>
<dbReference type="RefSeq" id="WP_091774032.1">
    <property type="nucleotide sequence ID" value="NZ_FOES01000023.1"/>
</dbReference>
<evidence type="ECO:0000313" key="6">
    <source>
        <dbReference type="Proteomes" id="UP000199427"/>
    </source>
</evidence>
<dbReference type="Proteomes" id="UP000199427">
    <property type="component" value="Unassembled WGS sequence"/>
</dbReference>
<dbReference type="PANTHER" id="PTHR42693:SF53">
    <property type="entry name" value="ENDO-4-O-SULFATASE"/>
    <property type="match status" value="1"/>
</dbReference>
<evidence type="ECO:0000256" key="2">
    <source>
        <dbReference type="ARBA" id="ARBA00022801"/>
    </source>
</evidence>
<comment type="similarity">
    <text evidence="1">Belongs to the sulfatase family.</text>
</comment>
<dbReference type="STRING" id="571933.SAMN05216362_12311"/>
<accession>A0A1H9I647</accession>
<dbReference type="GO" id="GO:0004065">
    <property type="term" value="F:arylsulfatase activity"/>
    <property type="evidence" value="ECO:0007669"/>
    <property type="project" value="TreeGrafter"/>
</dbReference>
<evidence type="ECO:0000259" key="4">
    <source>
        <dbReference type="Pfam" id="PF00884"/>
    </source>
</evidence>
<dbReference type="InterPro" id="IPR017850">
    <property type="entry name" value="Alkaline_phosphatase_core_sf"/>
</dbReference>
<dbReference type="InterPro" id="IPR050738">
    <property type="entry name" value="Sulfatase"/>
</dbReference>
<keyword evidence="6" id="KW-1185">Reference proteome</keyword>
<dbReference type="Pfam" id="PF00884">
    <property type="entry name" value="Sulfatase"/>
    <property type="match status" value="1"/>
</dbReference>
<dbReference type="EMBL" id="FOES01000023">
    <property type="protein sequence ID" value="SEQ70046.1"/>
    <property type="molecule type" value="Genomic_DNA"/>
</dbReference>
<organism evidence="5 6">
    <name type="scientific">Piscibacillus halophilus</name>
    <dbReference type="NCBI Taxonomy" id="571933"/>
    <lineage>
        <taxon>Bacteria</taxon>
        <taxon>Bacillati</taxon>
        <taxon>Bacillota</taxon>
        <taxon>Bacilli</taxon>
        <taxon>Bacillales</taxon>
        <taxon>Bacillaceae</taxon>
        <taxon>Piscibacillus</taxon>
    </lineage>
</organism>
<feature type="region of interest" description="Disordered" evidence="3">
    <location>
        <begin position="411"/>
        <end position="431"/>
    </location>
</feature>
<reference evidence="5 6" key="1">
    <citation type="submission" date="2016-10" db="EMBL/GenBank/DDBJ databases">
        <authorList>
            <person name="de Groot N.N."/>
        </authorList>
    </citation>
    <scope>NUCLEOTIDE SEQUENCE [LARGE SCALE GENOMIC DNA]</scope>
    <source>
        <strain evidence="5 6">DSM 21633</strain>
    </source>
</reference>
<sequence length="431" mass="49230">MSKPNIIFINSHDTGRYLGTYGKSVETPEIDDLASDGIQFNQFFCSQPQCSPSRGSVMTGMYGHNHGMMGLAHMGHSIHEDCATLPKELNKVGYHTALFGMFHESVNGELDPEKLGYQDYTEVPGNFARDVTDRFVDFLKMYDGEKPFYASVGFEETHRPFDQYEPVDPDTVDIPEYLPDTPEVREDFARFYRSVMDMDEAIGRIKRAVEENGLQENTIIIYTTDHGLAFPRAKGTLYDSGLETAFIIKFPDGMVTQGYQADQMLCNIDILPTILELVGGDVPEGFDGVSFWPLLKGETEEGRESFFAEMTWHDQYHPMRGIRTNDYKYIRNFGDGPKVYMPYDIHSSPSGRVVREDYYVPNVKEELYDLREDPHELHNVAGDGAYAEVLVDLRERVERWMKETDDPILEGPVPGYEADEWKEAEDNPFIK</sequence>
<protein>
    <submittedName>
        <fullName evidence="5">Arylsulfatase A</fullName>
    </submittedName>
</protein>
<evidence type="ECO:0000313" key="5">
    <source>
        <dbReference type="EMBL" id="SEQ70046.1"/>
    </source>
</evidence>
<name>A0A1H9I647_9BACI</name>
<dbReference type="CDD" id="cd16027">
    <property type="entry name" value="SGSH"/>
    <property type="match status" value="1"/>
</dbReference>
<dbReference type="InterPro" id="IPR000917">
    <property type="entry name" value="Sulfatase_N"/>
</dbReference>
<proteinExistence type="inferred from homology"/>
<keyword evidence="2" id="KW-0378">Hydrolase</keyword>
<evidence type="ECO:0000256" key="3">
    <source>
        <dbReference type="SAM" id="MobiDB-lite"/>
    </source>
</evidence>
<dbReference type="AlphaFoldDB" id="A0A1H9I647"/>
<dbReference type="SUPFAM" id="SSF53649">
    <property type="entry name" value="Alkaline phosphatase-like"/>
    <property type="match status" value="1"/>
</dbReference>
<feature type="domain" description="Sulfatase N-terminal" evidence="4">
    <location>
        <begin position="4"/>
        <end position="279"/>
    </location>
</feature>